<evidence type="ECO:0000313" key="3">
    <source>
        <dbReference type="EMBL" id="KDR52361.1"/>
    </source>
</evidence>
<keyword evidence="1" id="KW-0175">Coiled coil</keyword>
<gene>
    <name evidence="3" type="ORF">HMPREF1991_01543</name>
</gene>
<dbReference type="HOGENOM" id="CLU_1387750_0_0_10"/>
<reference evidence="3 4" key="1">
    <citation type="submission" date="2013-08" db="EMBL/GenBank/DDBJ databases">
        <authorList>
            <person name="Weinstock G."/>
            <person name="Sodergren E."/>
            <person name="Wylie T."/>
            <person name="Fulton L."/>
            <person name="Fulton R."/>
            <person name="Fronick C."/>
            <person name="O'Laughlin M."/>
            <person name="Godfrey J."/>
            <person name="Miner T."/>
            <person name="Herter B."/>
            <person name="Appelbaum E."/>
            <person name="Cordes M."/>
            <person name="Lek S."/>
            <person name="Wollam A."/>
            <person name="Pepin K.H."/>
            <person name="Palsikar V.B."/>
            <person name="Mitreva M."/>
            <person name="Wilson R.K."/>
        </authorList>
    </citation>
    <scope>NUCLEOTIDE SEQUENCE [LARGE SCALE GENOMIC DNA]</scope>
    <source>
        <strain evidence="3 4">ATCC 15930</strain>
    </source>
</reference>
<feature type="coiled-coil region" evidence="1">
    <location>
        <begin position="101"/>
        <end position="135"/>
    </location>
</feature>
<comment type="caution">
    <text evidence="3">The sequence shown here is derived from an EMBL/GenBank/DDBJ whole genome shotgun (WGS) entry which is preliminary data.</text>
</comment>
<feature type="region of interest" description="Disordered" evidence="2">
    <location>
        <begin position="180"/>
        <end position="202"/>
    </location>
</feature>
<organism evidence="3 4">
    <name type="scientific">Hoylesella loescheii DSM 19665 = JCM 12249 = ATCC 15930</name>
    <dbReference type="NCBI Taxonomy" id="1122985"/>
    <lineage>
        <taxon>Bacteria</taxon>
        <taxon>Pseudomonadati</taxon>
        <taxon>Bacteroidota</taxon>
        <taxon>Bacteroidia</taxon>
        <taxon>Bacteroidales</taxon>
        <taxon>Prevotellaceae</taxon>
        <taxon>Hoylesella</taxon>
    </lineage>
</organism>
<evidence type="ECO:0000256" key="1">
    <source>
        <dbReference type="SAM" id="Coils"/>
    </source>
</evidence>
<dbReference type="EMBL" id="JNGW01000066">
    <property type="protein sequence ID" value="KDR52361.1"/>
    <property type="molecule type" value="Genomic_DNA"/>
</dbReference>
<feature type="compositionally biased region" description="Basic and acidic residues" evidence="2">
    <location>
        <begin position="182"/>
        <end position="194"/>
    </location>
</feature>
<evidence type="ECO:0000313" key="4">
    <source>
        <dbReference type="Proteomes" id="UP000027442"/>
    </source>
</evidence>
<feature type="region of interest" description="Disordered" evidence="2">
    <location>
        <begin position="58"/>
        <end position="95"/>
    </location>
</feature>
<sequence length="202" mass="22245">MNKKLRKTLSEKCKDMGLTDKALDELSELGSQGLEEDASEEDVAAKADLLVPYAKAMQGEITRKTSKNRNQPKPSSKDGDGGGDNEGNDDKDVPEWFKKQMETVNKKISDLETENQTLKAEKTKAERNNIIAEKAKKLGLPQSLVSRMSFADDADLDKELEAVKQDWVNSNLMPKGAALETGKTEEAMKADAKAWAESLPSK</sequence>
<dbReference type="AlphaFoldDB" id="A0A069QR90"/>
<dbReference type="Proteomes" id="UP000027442">
    <property type="component" value="Unassembled WGS sequence"/>
</dbReference>
<accession>A0A069QR90</accession>
<dbReference type="PATRIC" id="fig|1122985.7.peg.1606"/>
<evidence type="ECO:0000256" key="2">
    <source>
        <dbReference type="SAM" id="MobiDB-lite"/>
    </source>
</evidence>
<name>A0A069QR90_HOYLO</name>
<dbReference type="RefSeq" id="WP_018967362.1">
    <property type="nucleotide sequence ID" value="NZ_KB899214.1"/>
</dbReference>
<protein>
    <submittedName>
        <fullName evidence="3">Uncharacterized protein</fullName>
    </submittedName>
</protein>
<keyword evidence="4" id="KW-1185">Reference proteome</keyword>
<proteinExistence type="predicted"/>